<evidence type="ECO:0000313" key="2">
    <source>
        <dbReference type="Proteomes" id="UP000327493"/>
    </source>
</evidence>
<sequence length="11" mass="1242">MLTDTLAEMFA</sequence>
<keyword evidence="2" id="KW-1185">Reference proteome</keyword>
<name>A0A5J5D9D0_9PERO</name>
<comment type="caution">
    <text evidence="1">The sequence shown here is derived from an EMBL/GenBank/DDBJ whole genome shotgun (WGS) entry which is preliminary data.</text>
</comment>
<evidence type="ECO:0000313" key="1">
    <source>
        <dbReference type="EMBL" id="KAA8589500.1"/>
    </source>
</evidence>
<accession>A0A5J5D9D0</accession>
<gene>
    <name evidence="1" type="ORF">FQN60_012865</name>
</gene>
<organism evidence="1 2">
    <name type="scientific">Etheostoma spectabile</name>
    <name type="common">orangethroat darter</name>
    <dbReference type="NCBI Taxonomy" id="54343"/>
    <lineage>
        <taxon>Eukaryota</taxon>
        <taxon>Metazoa</taxon>
        <taxon>Chordata</taxon>
        <taxon>Craniata</taxon>
        <taxon>Vertebrata</taxon>
        <taxon>Euteleostomi</taxon>
        <taxon>Actinopterygii</taxon>
        <taxon>Neopterygii</taxon>
        <taxon>Teleostei</taxon>
        <taxon>Neoteleostei</taxon>
        <taxon>Acanthomorphata</taxon>
        <taxon>Eupercaria</taxon>
        <taxon>Perciformes</taxon>
        <taxon>Percoidei</taxon>
        <taxon>Percidae</taxon>
        <taxon>Etheostomatinae</taxon>
        <taxon>Etheostoma</taxon>
    </lineage>
</organism>
<proteinExistence type="predicted"/>
<dbReference type="Proteomes" id="UP000327493">
    <property type="component" value="Chromosome 9"/>
</dbReference>
<reference evidence="1 2" key="1">
    <citation type="submission" date="2019-08" db="EMBL/GenBank/DDBJ databases">
        <title>A chromosome-level genome assembly, high-density linkage maps, and genome scans reveal the genomic architecture of hybrid incompatibilities underlying speciation via character displacement in darters (Percidae: Etheostominae).</title>
        <authorList>
            <person name="Moran R.L."/>
            <person name="Catchen J.M."/>
            <person name="Fuller R.C."/>
        </authorList>
    </citation>
    <scope>NUCLEOTIDE SEQUENCE [LARGE SCALE GENOMIC DNA]</scope>
    <source>
        <strain evidence="1">EspeVRDwgs_2016</strain>
        <tissue evidence="1">Muscle</tissue>
    </source>
</reference>
<dbReference type="EMBL" id="VOFY01000009">
    <property type="protein sequence ID" value="KAA8589500.1"/>
    <property type="molecule type" value="Genomic_DNA"/>
</dbReference>
<protein>
    <submittedName>
        <fullName evidence="1">Uncharacterized protein</fullName>
    </submittedName>
</protein>